<keyword evidence="3" id="KW-1185">Reference proteome</keyword>
<dbReference type="Gene3D" id="1.10.10.10">
    <property type="entry name" value="Winged helix-like DNA-binding domain superfamily/Winged helix DNA-binding domain"/>
    <property type="match status" value="1"/>
</dbReference>
<dbReference type="InterPro" id="IPR005158">
    <property type="entry name" value="BTAD"/>
</dbReference>
<accession>A0A7X3S8H2</accession>
<dbReference type="RefSeq" id="WP_160776041.1">
    <property type="nucleotide sequence ID" value="NZ_WUMV01000006.1"/>
</dbReference>
<gene>
    <name evidence="2" type="ORF">GR183_12810</name>
</gene>
<organism evidence="2 3">
    <name type="scientific">Stappia sediminis</name>
    <dbReference type="NCBI Taxonomy" id="2692190"/>
    <lineage>
        <taxon>Bacteria</taxon>
        <taxon>Pseudomonadati</taxon>
        <taxon>Pseudomonadota</taxon>
        <taxon>Alphaproteobacteria</taxon>
        <taxon>Hyphomicrobiales</taxon>
        <taxon>Stappiaceae</taxon>
        <taxon>Stappia</taxon>
    </lineage>
</organism>
<evidence type="ECO:0000313" key="3">
    <source>
        <dbReference type="Proteomes" id="UP000433101"/>
    </source>
</evidence>
<comment type="caution">
    <text evidence="2">The sequence shown here is derived from an EMBL/GenBank/DDBJ whole genome shotgun (WGS) entry which is preliminary data.</text>
</comment>
<dbReference type="Gene3D" id="1.25.40.10">
    <property type="entry name" value="Tetratricopeptide repeat domain"/>
    <property type="match status" value="2"/>
</dbReference>
<protein>
    <recommendedName>
        <fullName evidence="1">Bacterial transcriptional activator domain-containing protein</fullName>
    </recommendedName>
</protein>
<dbReference type="InterPro" id="IPR011990">
    <property type="entry name" value="TPR-like_helical_dom_sf"/>
</dbReference>
<feature type="domain" description="Bacterial transcriptional activator" evidence="1">
    <location>
        <begin position="114"/>
        <end position="252"/>
    </location>
</feature>
<sequence length="697" mass="77726">MPRDERNGAGLAGGGAELQATLFGLPGFTVAGHALRFRSRKAEALLSYMCLTTDGRLTREMAAGLLWGESSEDRARSSLRQTLLILRRELEAAGFEGLHPDKLTIYLDKTRVATDVDALLDELAKGEKTPPSLLNEKRLPDRLLEGFEALNEESFIGWLRVRRQHLQDRLRTSLEDRLNGARDQASNQDAAIALLNLDPTHEPACRALMNARAASGDFAGAVRAYEDLWRVLDEEFDTQPSERTQALVVNIKLERYPQSTEAAGRAEAGFAEREKPAVSQAGGAQRISPWPGEVWPVIIVEQVLQLDEPARSIRMAQVFRHDLISRLVRFREWSVVEAETEELVRSGTPVYKVSISSVSSREQASISVAVRNSRSNAYIWGRDFKLDAAQFFELQGQLVSNIAMAMNVNISAERLAQLSKVPVASLMSYDRLLKGQQLHYTWKLEDSHRAQAILEAIIEQDPQFGPAYCTLAQILNSRHIIFPGQPRTAQNIARATELARTAIGLDPFDSRAYLCAGWTLALQGNYEAAEEQHRLALDLNNNDPWTVLSVAHAFAFYGRREEATVLARQLHDAGMLTSPIYWSYFIGVMFLCGDYGAVLEAFPHFSAGYPGVEAWYIAALAHTGDLQGARKCLSTMESYLVSRWTGADEPTREEIAHWLGQCFPLNDREGWQRLREGLRLAGMDFPPFAARGSLIAN</sequence>
<dbReference type="SMART" id="SM01043">
    <property type="entry name" value="BTAD"/>
    <property type="match status" value="1"/>
</dbReference>
<dbReference type="EMBL" id="WUMV01000006">
    <property type="protein sequence ID" value="MXN65789.1"/>
    <property type="molecule type" value="Genomic_DNA"/>
</dbReference>
<dbReference type="GO" id="GO:0006355">
    <property type="term" value="P:regulation of DNA-templated transcription"/>
    <property type="evidence" value="ECO:0007669"/>
    <property type="project" value="InterPro"/>
</dbReference>
<dbReference type="AlphaFoldDB" id="A0A7X3S8H2"/>
<name>A0A7X3S8H2_9HYPH</name>
<evidence type="ECO:0000259" key="1">
    <source>
        <dbReference type="SMART" id="SM01043"/>
    </source>
</evidence>
<dbReference type="Pfam" id="PF03704">
    <property type="entry name" value="BTAD"/>
    <property type="match status" value="1"/>
</dbReference>
<dbReference type="InterPro" id="IPR036388">
    <property type="entry name" value="WH-like_DNA-bd_sf"/>
</dbReference>
<dbReference type="SUPFAM" id="SSF46894">
    <property type="entry name" value="C-terminal effector domain of the bipartite response regulators"/>
    <property type="match status" value="1"/>
</dbReference>
<dbReference type="SUPFAM" id="SSF48452">
    <property type="entry name" value="TPR-like"/>
    <property type="match status" value="1"/>
</dbReference>
<dbReference type="InterPro" id="IPR051677">
    <property type="entry name" value="AfsR-DnrI-RedD_regulator"/>
</dbReference>
<proteinExistence type="predicted"/>
<dbReference type="InterPro" id="IPR016032">
    <property type="entry name" value="Sig_transdc_resp-reg_C-effctor"/>
</dbReference>
<dbReference type="Proteomes" id="UP000433101">
    <property type="component" value="Unassembled WGS sequence"/>
</dbReference>
<dbReference type="GO" id="GO:0003677">
    <property type="term" value="F:DNA binding"/>
    <property type="evidence" value="ECO:0007669"/>
    <property type="project" value="InterPro"/>
</dbReference>
<evidence type="ECO:0000313" key="2">
    <source>
        <dbReference type="EMBL" id="MXN65789.1"/>
    </source>
</evidence>
<dbReference type="PANTHER" id="PTHR35807">
    <property type="entry name" value="TRANSCRIPTIONAL REGULATOR REDD-RELATED"/>
    <property type="match status" value="1"/>
</dbReference>
<reference evidence="2 3" key="1">
    <citation type="submission" date="2019-12" db="EMBL/GenBank/DDBJ databases">
        <authorList>
            <person name="Li M."/>
        </authorList>
    </citation>
    <scope>NUCLEOTIDE SEQUENCE [LARGE SCALE GENOMIC DNA]</scope>
    <source>
        <strain evidence="2 3">GBMRC 2046</strain>
    </source>
</reference>